<dbReference type="InterPro" id="IPR000477">
    <property type="entry name" value="RT_dom"/>
</dbReference>
<dbReference type="InterPro" id="IPR043502">
    <property type="entry name" value="DNA/RNA_pol_sf"/>
</dbReference>
<dbReference type="Gene3D" id="1.10.10.1450">
    <property type="match status" value="1"/>
</dbReference>
<dbReference type="InterPro" id="IPR041426">
    <property type="entry name" value="Mos1_HTH"/>
</dbReference>
<evidence type="ECO:0000259" key="2">
    <source>
        <dbReference type="PROSITE" id="PS50878"/>
    </source>
</evidence>
<dbReference type="Pfam" id="PF17906">
    <property type="entry name" value="HTH_48"/>
    <property type="match status" value="1"/>
</dbReference>
<keyword evidence="3" id="KW-0695">RNA-directed DNA polymerase</keyword>
<keyword evidence="1" id="KW-0732">Signal</keyword>
<dbReference type="OrthoDB" id="416454at2759"/>
<dbReference type="Pfam" id="PF00078">
    <property type="entry name" value="RVT_1"/>
    <property type="match status" value="1"/>
</dbReference>
<evidence type="ECO:0000313" key="4">
    <source>
        <dbReference type="Proteomes" id="UP000299102"/>
    </source>
</evidence>
<proteinExistence type="predicted"/>
<organism evidence="3 4">
    <name type="scientific">Eumeta variegata</name>
    <name type="common">Bagworm moth</name>
    <name type="synonym">Eumeta japonica</name>
    <dbReference type="NCBI Taxonomy" id="151549"/>
    <lineage>
        <taxon>Eukaryota</taxon>
        <taxon>Metazoa</taxon>
        <taxon>Ecdysozoa</taxon>
        <taxon>Arthropoda</taxon>
        <taxon>Hexapoda</taxon>
        <taxon>Insecta</taxon>
        <taxon>Pterygota</taxon>
        <taxon>Neoptera</taxon>
        <taxon>Endopterygota</taxon>
        <taxon>Lepidoptera</taxon>
        <taxon>Glossata</taxon>
        <taxon>Ditrysia</taxon>
        <taxon>Tineoidea</taxon>
        <taxon>Psychidae</taxon>
        <taxon>Oiketicinae</taxon>
        <taxon>Eumeta</taxon>
    </lineage>
</organism>
<feature type="domain" description="Reverse transcriptase" evidence="2">
    <location>
        <begin position="9"/>
        <end position="273"/>
    </location>
</feature>
<name>A0A4C1Y788_EUMVA</name>
<dbReference type="PANTHER" id="PTHR36688:SF1">
    <property type="entry name" value="ENDONUCLEASE_EXONUCLEASE_PHOSPHATASE DOMAIN-CONTAINING PROTEIN"/>
    <property type="match status" value="1"/>
</dbReference>
<dbReference type="SUPFAM" id="SSF56672">
    <property type="entry name" value="DNA/RNA polymerases"/>
    <property type="match status" value="1"/>
</dbReference>
<reference evidence="3 4" key="1">
    <citation type="journal article" date="2019" name="Commun. Biol.">
        <title>The bagworm genome reveals a unique fibroin gene that provides high tensile strength.</title>
        <authorList>
            <person name="Kono N."/>
            <person name="Nakamura H."/>
            <person name="Ohtoshi R."/>
            <person name="Tomita M."/>
            <person name="Numata K."/>
            <person name="Arakawa K."/>
        </authorList>
    </citation>
    <scope>NUCLEOTIDE SEQUENCE [LARGE SCALE GENOMIC DNA]</scope>
</reference>
<dbReference type="CDD" id="cd01650">
    <property type="entry name" value="RT_nLTR_like"/>
    <property type="match status" value="1"/>
</dbReference>
<keyword evidence="3" id="KW-0548">Nucleotidyltransferase</keyword>
<sequence length="543" mass="63164">MFLVILFNACLRLCHYPTQWKLAQIVMILKPGKQIEEVSSYRPISLLPLIGKLFERVILNRLRPHLDTILPEHQFGFRQKHATIEQIHRLTDTISHVLETKKYCSAVFLDISQAFDRVWHDGLLFKIKKYLPHSFYFIMKRYLSERCFEVKLNNITSDLYKIRSGVPQGSILGPVLYLIFTADIPTDNKTFIATYADDTAIMSVHENAAISSSNLQKHITEVEKWMKTWRIKANQSKSAHVTFTLRKGDCPPITLNGEQIPHSDAAKYLGMHLDRRLTWKKHIWSKRKCLGTKLREMYWLIGGKSQLNNESKMAIYKSILKPVWTYGIELWGTASNSNIEILERFQTKAIRSMFNIPKCIQKKYILQDLRLKTIKQEIAIRSLSYQLKLAKHVNTLASELSVLKMSTFVSNKVYLRGILLHYFHKKSAAEAHKILAETYGDNALSDITCRDWFRHFKNNNLEFEDKKCSGGPKKFENEKLAKLLYQDRYQMLPGLGKTLQVNESTVSKCLKVLGMIQKQGHSVPYELRDIEWCFLTCELLLQR</sequence>
<keyword evidence="3" id="KW-0808">Transferase</keyword>
<evidence type="ECO:0000313" key="3">
    <source>
        <dbReference type="EMBL" id="GBP71340.1"/>
    </source>
</evidence>
<evidence type="ECO:0000256" key="1">
    <source>
        <dbReference type="SAM" id="SignalP"/>
    </source>
</evidence>
<gene>
    <name evidence="3" type="primary">pol</name>
    <name evidence="3" type="ORF">EVAR_57724_1</name>
</gene>
<dbReference type="Proteomes" id="UP000299102">
    <property type="component" value="Unassembled WGS sequence"/>
</dbReference>
<dbReference type="AlphaFoldDB" id="A0A4C1Y788"/>
<dbReference type="EMBL" id="BGZK01001104">
    <property type="protein sequence ID" value="GBP71340.1"/>
    <property type="molecule type" value="Genomic_DNA"/>
</dbReference>
<accession>A0A4C1Y788</accession>
<keyword evidence="4" id="KW-1185">Reference proteome</keyword>
<dbReference type="PROSITE" id="PS50878">
    <property type="entry name" value="RT_POL"/>
    <property type="match status" value="1"/>
</dbReference>
<comment type="caution">
    <text evidence="3">The sequence shown here is derived from an EMBL/GenBank/DDBJ whole genome shotgun (WGS) entry which is preliminary data.</text>
</comment>
<dbReference type="InterPro" id="IPR052560">
    <property type="entry name" value="RdDP_mobile_element"/>
</dbReference>
<dbReference type="PANTHER" id="PTHR36688">
    <property type="entry name" value="ENDO/EXONUCLEASE/PHOSPHATASE DOMAIN-CONTAINING PROTEIN"/>
    <property type="match status" value="1"/>
</dbReference>
<protein>
    <submittedName>
        <fullName evidence="3">RNA-directed DNA polymerase from mobile element jockey</fullName>
    </submittedName>
</protein>
<feature type="signal peptide" evidence="1">
    <location>
        <begin position="1"/>
        <end position="16"/>
    </location>
</feature>
<feature type="chain" id="PRO_5020035245" evidence="1">
    <location>
        <begin position="17"/>
        <end position="543"/>
    </location>
</feature>
<dbReference type="GO" id="GO:0003964">
    <property type="term" value="F:RNA-directed DNA polymerase activity"/>
    <property type="evidence" value="ECO:0007669"/>
    <property type="project" value="UniProtKB-KW"/>
</dbReference>